<reference evidence="1 2" key="1">
    <citation type="journal article" date="2024" name="BMC Genomics">
        <title>De novo assembly and annotation of Popillia japonica's genome with initial clues to its potential as an invasive pest.</title>
        <authorList>
            <person name="Cucini C."/>
            <person name="Boschi S."/>
            <person name="Funari R."/>
            <person name="Cardaioli E."/>
            <person name="Iannotti N."/>
            <person name="Marturano G."/>
            <person name="Paoli F."/>
            <person name="Bruttini M."/>
            <person name="Carapelli A."/>
            <person name="Frati F."/>
            <person name="Nardi F."/>
        </authorList>
    </citation>
    <scope>NUCLEOTIDE SEQUENCE [LARGE SCALE GENOMIC DNA]</scope>
    <source>
        <strain evidence="1">DMR45628</strain>
    </source>
</reference>
<accession>A0AAW1LVT4</accession>
<comment type="caution">
    <text evidence="1">The sequence shown here is derived from an EMBL/GenBank/DDBJ whole genome shotgun (WGS) entry which is preliminary data.</text>
</comment>
<keyword evidence="2" id="KW-1185">Reference proteome</keyword>
<dbReference type="AlphaFoldDB" id="A0AAW1LVT4"/>
<dbReference type="Proteomes" id="UP001458880">
    <property type="component" value="Unassembled WGS sequence"/>
</dbReference>
<organism evidence="1 2">
    <name type="scientific">Popillia japonica</name>
    <name type="common">Japanese beetle</name>
    <dbReference type="NCBI Taxonomy" id="7064"/>
    <lineage>
        <taxon>Eukaryota</taxon>
        <taxon>Metazoa</taxon>
        <taxon>Ecdysozoa</taxon>
        <taxon>Arthropoda</taxon>
        <taxon>Hexapoda</taxon>
        <taxon>Insecta</taxon>
        <taxon>Pterygota</taxon>
        <taxon>Neoptera</taxon>
        <taxon>Endopterygota</taxon>
        <taxon>Coleoptera</taxon>
        <taxon>Polyphaga</taxon>
        <taxon>Scarabaeiformia</taxon>
        <taxon>Scarabaeidae</taxon>
        <taxon>Rutelinae</taxon>
        <taxon>Popillia</taxon>
    </lineage>
</organism>
<gene>
    <name evidence="1" type="ORF">QE152_g10257</name>
</gene>
<evidence type="ECO:0000313" key="2">
    <source>
        <dbReference type="Proteomes" id="UP001458880"/>
    </source>
</evidence>
<proteinExistence type="predicted"/>
<name>A0AAW1LVT4_POPJA</name>
<evidence type="ECO:0000313" key="1">
    <source>
        <dbReference type="EMBL" id="KAK9737982.1"/>
    </source>
</evidence>
<protein>
    <submittedName>
        <fullName evidence="1">Uncharacterized protein</fullName>
    </submittedName>
</protein>
<sequence length="94" mass="10510">MGKAYSIPSTSSAAQNHLTPELICSFPKAQVRKSGKRGGRRPGRCRILTDTPEKREIEQQAAVREITIKRKQVAVKRKVMEVSSSSSEDEELVR</sequence>
<dbReference type="EMBL" id="JASPKY010000092">
    <property type="protein sequence ID" value="KAK9737982.1"/>
    <property type="molecule type" value="Genomic_DNA"/>
</dbReference>